<evidence type="ECO:0000313" key="12">
    <source>
        <dbReference type="Proteomes" id="UP000095342"/>
    </source>
</evidence>
<dbReference type="NCBIfam" id="NF011080">
    <property type="entry name" value="PRK14508.1-3"/>
    <property type="match status" value="1"/>
</dbReference>
<evidence type="ECO:0000256" key="6">
    <source>
        <dbReference type="ARBA" id="ARBA00022679"/>
    </source>
</evidence>
<proteinExistence type="inferred from homology"/>
<dbReference type="InterPro" id="IPR003385">
    <property type="entry name" value="Glyco_hydro_77"/>
</dbReference>
<dbReference type="PANTHER" id="PTHR32438:SF5">
    <property type="entry name" value="4-ALPHA-GLUCANOTRANSFERASE DPE1, CHLOROPLASTIC_AMYLOPLASTIC"/>
    <property type="match status" value="1"/>
</dbReference>
<dbReference type="Gene3D" id="3.20.20.80">
    <property type="entry name" value="Glycosidases"/>
    <property type="match status" value="1"/>
</dbReference>
<evidence type="ECO:0000256" key="8">
    <source>
        <dbReference type="ARBA" id="ARBA00031423"/>
    </source>
</evidence>
<dbReference type="NCBIfam" id="TIGR00217">
    <property type="entry name" value="malQ"/>
    <property type="match status" value="1"/>
</dbReference>
<dbReference type="GO" id="GO:0004134">
    <property type="term" value="F:4-alpha-glucanotransferase activity"/>
    <property type="evidence" value="ECO:0007669"/>
    <property type="project" value="UniProtKB-EC"/>
</dbReference>
<dbReference type="InterPro" id="IPR017853">
    <property type="entry name" value="GH"/>
</dbReference>
<keyword evidence="5 10" id="KW-0328">Glycosyltransferase</keyword>
<dbReference type="GO" id="GO:0005975">
    <property type="term" value="P:carbohydrate metabolic process"/>
    <property type="evidence" value="ECO:0007669"/>
    <property type="project" value="InterPro"/>
</dbReference>
<evidence type="ECO:0000256" key="4">
    <source>
        <dbReference type="ARBA" id="ARBA00020295"/>
    </source>
</evidence>
<dbReference type="Proteomes" id="UP000095342">
    <property type="component" value="Chromosome"/>
</dbReference>
<evidence type="ECO:0000256" key="1">
    <source>
        <dbReference type="ARBA" id="ARBA00000439"/>
    </source>
</evidence>
<evidence type="ECO:0000256" key="3">
    <source>
        <dbReference type="ARBA" id="ARBA00012560"/>
    </source>
</evidence>
<organism evidence="11 12">
    <name type="scientific">Acidihalobacter aeolianus</name>
    <dbReference type="NCBI Taxonomy" id="2792603"/>
    <lineage>
        <taxon>Bacteria</taxon>
        <taxon>Pseudomonadati</taxon>
        <taxon>Pseudomonadota</taxon>
        <taxon>Gammaproteobacteria</taxon>
        <taxon>Chromatiales</taxon>
        <taxon>Ectothiorhodospiraceae</taxon>
        <taxon>Acidihalobacter</taxon>
    </lineage>
</organism>
<gene>
    <name evidence="11" type="ORF">BJI67_08415</name>
</gene>
<dbReference type="Pfam" id="PF02446">
    <property type="entry name" value="Glyco_hydro_77"/>
    <property type="match status" value="1"/>
</dbReference>
<dbReference type="AlphaFoldDB" id="A0A1D8KC38"/>
<dbReference type="EC" id="2.4.1.25" evidence="3 10"/>
<evidence type="ECO:0000313" key="11">
    <source>
        <dbReference type="EMBL" id="AOV18529.1"/>
    </source>
</evidence>
<keyword evidence="6 10" id="KW-0808">Transferase</keyword>
<protein>
    <recommendedName>
        <fullName evidence="4 10">4-alpha-glucanotransferase</fullName>
        <ecNumber evidence="3 10">2.4.1.25</ecNumber>
    </recommendedName>
    <alternativeName>
        <fullName evidence="8 10">Amylomaltase</fullName>
    </alternativeName>
    <alternativeName>
        <fullName evidence="9 10">Disproportionating enzyme</fullName>
    </alternativeName>
</protein>
<comment type="catalytic activity">
    <reaction evidence="1 10">
        <text>Transfers a segment of a (1-&gt;4)-alpha-D-glucan to a new position in an acceptor, which may be glucose or a (1-&gt;4)-alpha-D-glucan.</text>
        <dbReference type="EC" id="2.4.1.25"/>
    </reaction>
</comment>
<evidence type="ECO:0000256" key="5">
    <source>
        <dbReference type="ARBA" id="ARBA00022676"/>
    </source>
</evidence>
<evidence type="ECO:0000256" key="2">
    <source>
        <dbReference type="ARBA" id="ARBA00005684"/>
    </source>
</evidence>
<evidence type="ECO:0000256" key="7">
    <source>
        <dbReference type="ARBA" id="ARBA00023277"/>
    </source>
</evidence>
<reference evidence="11 12" key="1">
    <citation type="submission" date="2016-09" db="EMBL/GenBank/DDBJ databases">
        <title>Acidihalobacter prosperus V6 (DSM14174).</title>
        <authorList>
            <person name="Khaleque H.N."/>
            <person name="Ramsay J.P."/>
            <person name="Murphy R.J.T."/>
            <person name="Kaksonen A.H."/>
            <person name="Boxall N.J."/>
            <person name="Watkin E.L.J."/>
        </authorList>
    </citation>
    <scope>NUCLEOTIDE SEQUENCE [LARGE SCALE GENOMIC DNA]</scope>
    <source>
        <strain evidence="11 12">V6</strain>
    </source>
</reference>
<evidence type="ECO:0000256" key="9">
    <source>
        <dbReference type="ARBA" id="ARBA00031501"/>
    </source>
</evidence>
<accession>A0A1D8KC38</accession>
<dbReference type="EMBL" id="CP017448">
    <property type="protein sequence ID" value="AOV18529.1"/>
    <property type="molecule type" value="Genomic_DNA"/>
</dbReference>
<sequence>MQQSKSVLDRRTAGILLHPTSLPGPYSTGIFGEDAYRFVDLLSAAGIGVWQLLPLNEPHGEGSPYQCQSAHAGDTRLIDPAWVAEEYGVELDPFDMDQLLDLALSKIHVSPGREEEFHAFLSQHAYWLDDYALYRTLRLLYQNRPWWEWPDEYRDRHKDALEELQEKQYIEINRCRFSQFVFFCQWKNLRDYANRNGVSLFGDMPIFVAHDSADVWVNRELFDLDERGFARSRSGVPPDYFSATGQLWGNPLYRWDKMLEDDFAWWLRRFETQLELYDFIRVDHFRGFVACWSVPMGEDTAMNGHWVDVPGRELFEKLFAHFGYIPIVAEDLGVITPDVETLRDDFDLPGMRILQFAFDSDADNPYLPHNFIQNCVVYTGTHDNDTTLGWFEGRTLDARKRILDYLGNPGEPMPAALIRTAMASVASLAVVPMQDLLGLGSEHRMNTPGTSAEVNWRWRFTWEMCAETLVEDLRSLCETYGRLRKAAL</sequence>
<dbReference type="PANTHER" id="PTHR32438">
    <property type="entry name" value="4-ALPHA-GLUCANOTRANSFERASE DPE1, CHLOROPLASTIC/AMYLOPLASTIC"/>
    <property type="match status" value="1"/>
</dbReference>
<comment type="similarity">
    <text evidence="2 10">Belongs to the disproportionating enzyme family.</text>
</comment>
<keyword evidence="7 10" id="KW-0119">Carbohydrate metabolism</keyword>
<dbReference type="KEGG" id="aaeo:BJI67_08415"/>
<evidence type="ECO:0000256" key="10">
    <source>
        <dbReference type="RuleBase" id="RU361207"/>
    </source>
</evidence>
<keyword evidence="12" id="KW-1185">Reference proteome</keyword>
<dbReference type="SUPFAM" id="SSF51445">
    <property type="entry name" value="(Trans)glycosidases"/>
    <property type="match status" value="1"/>
</dbReference>
<name>A0A1D8KC38_9GAMM</name>